<evidence type="ECO:0000256" key="9">
    <source>
        <dbReference type="ARBA" id="ARBA00034617"/>
    </source>
</evidence>
<evidence type="ECO:0000256" key="12">
    <source>
        <dbReference type="ARBA" id="ARBA00044550"/>
    </source>
</evidence>
<comment type="similarity">
    <text evidence="1">Belongs to the helicase family. RecQ subfamily.</text>
</comment>
<dbReference type="GO" id="GO:0004386">
    <property type="term" value="F:helicase activity"/>
    <property type="evidence" value="ECO:0007669"/>
    <property type="project" value="UniProtKB-KW"/>
</dbReference>
<organism evidence="16 17">
    <name type="scientific">Haloferula chungangensis</name>
    <dbReference type="NCBI Taxonomy" id="1048331"/>
    <lineage>
        <taxon>Bacteria</taxon>
        <taxon>Pseudomonadati</taxon>
        <taxon>Verrucomicrobiota</taxon>
        <taxon>Verrucomicrobiia</taxon>
        <taxon>Verrucomicrobiales</taxon>
        <taxon>Verrucomicrobiaceae</taxon>
        <taxon>Haloferula</taxon>
    </lineage>
</organism>
<evidence type="ECO:0000259" key="15">
    <source>
        <dbReference type="PROSITE" id="PS51194"/>
    </source>
</evidence>
<evidence type="ECO:0000313" key="17">
    <source>
        <dbReference type="Proteomes" id="UP001596472"/>
    </source>
</evidence>
<evidence type="ECO:0000256" key="11">
    <source>
        <dbReference type="ARBA" id="ARBA00044535"/>
    </source>
</evidence>
<reference evidence="17" key="1">
    <citation type="journal article" date="2019" name="Int. J. Syst. Evol. Microbiol.">
        <title>The Global Catalogue of Microorganisms (GCM) 10K type strain sequencing project: providing services to taxonomists for standard genome sequencing and annotation.</title>
        <authorList>
            <consortium name="The Broad Institute Genomics Platform"/>
            <consortium name="The Broad Institute Genome Sequencing Center for Infectious Disease"/>
            <person name="Wu L."/>
            <person name="Ma J."/>
        </authorList>
    </citation>
    <scope>NUCLEOTIDE SEQUENCE [LARGE SCALE GENOMIC DNA]</scope>
    <source>
        <strain evidence="17">CGMCC 4.1467</strain>
    </source>
</reference>
<evidence type="ECO:0000256" key="8">
    <source>
        <dbReference type="ARBA" id="ARBA00023235"/>
    </source>
</evidence>
<evidence type="ECO:0000256" key="13">
    <source>
        <dbReference type="SAM" id="MobiDB-lite"/>
    </source>
</evidence>
<evidence type="ECO:0000256" key="5">
    <source>
        <dbReference type="ARBA" id="ARBA00022806"/>
    </source>
</evidence>
<dbReference type="SMART" id="SM00490">
    <property type="entry name" value="HELICc"/>
    <property type="match status" value="1"/>
</dbReference>
<dbReference type="CDD" id="cd17920">
    <property type="entry name" value="DEXHc_RecQ"/>
    <property type="match status" value="1"/>
</dbReference>
<gene>
    <name evidence="16" type="ORF">ACFQY0_20475</name>
</gene>
<keyword evidence="3" id="KW-0547">Nucleotide-binding</keyword>
<dbReference type="RefSeq" id="WP_379716661.1">
    <property type="nucleotide sequence ID" value="NZ_JBHTBS010000020.1"/>
</dbReference>
<dbReference type="SUPFAM" id="SSF52540">
    <property type="entry name" value="P-loop containing nucleoside triphosphate hydrolases"/>
    <property type="match status" value="1"/>
</dbReference>
<keyword evidence="17" id="KW-1185">Reference proteome</keyword>
<dbReference type="InterPro" id="IPR004589">
    <property type="entry name" value="DNA_helicase_ATP-dep_RecQ"/>
</dbReference>
<dbReference type="SMART" id="SM00487">
    <property type="entry name" value="DEXDc"/>
    <property type="match status" value="1"/>
</dbReference>
<keyword evidence="4" id="KW-0378">Hydrolase</keyword>
<evidence type="ECO:0000256" key="2">
    <source>
        <dbReference type="ARBA" id="ARBA00022723"/>
    </source>
</evidence>
<dbReference type="InterPro" id="IPR027417">
    <property type="entry name" value="P-loop_NTPase"/>
</dbReference>
<dbReference type="Proteomes" id="UP001596472">
    <property type="component" value="Unassembled WGS sequence"/>
</dbReference>
<dbReference type="InterPro" id="IPR001650">
    <property type="entry name" value="Helicase_C-like"/>
</dbReference>
<dbReference type="PROSITE" id="PS51194">
    <property type="entry name" value="HELICASE_CTER"/>
    <property type="match status" value="1"/>
</dbReference>
<evidence type="ECO:0000259" key="14">
    <source>
        <dbReference type="PROSITE" id="PS51192"/>
    </source>
</evidence>
<proteinExistence type="inferred from homology"/>
<dbReference type="InterPro" id="IPR032284">
    <property type="entry name" value="RecQ_Zn-bd"/>
</dbReference>
<dbReference type="PANTHER" id="PTHR13710:SF105">
    <property type="entry name" value="ATP-DEPENDENT DNA HELICASE Q1"/>
    <property type="match status" value="1"/>
</dbReference>
<name>A0ABW2LAT7_9BACT</name>
<sequence length="654" mass="72943">MKDIPSLVSGSVRKQAESMPESVLREKFGHGGFRGGQKEVVEGLIEGRSMLAVFPTGGGKSLCYQLPALMIEGVTLVISPLIALMKDQVDALREKGINAARLDSTLSQEEYAEVMESLRAGSLKLLYVAPERLSNEGFRHHLKRLKIGMIAIDEAHCISEWGHNFRPDYLKLAKVCRDLKVPRVLCLTATSTPSVSADIRREFGIRKKDHVQLSFHRANLDLRVTPLKAGERMGHLLKRIEAVEGAAIVYVTLQHSAESVATFLKRQGVSAQAYHAGLPPEFREEAQEKFMAGETRVIVATIAFGMGIDKADIRAVFHFNLPKSIENYSQETGRAGRDGLESTCELLACGDDLVTLENFTYGDTPTPAAVRHLVDHVLRIGKEFDVSVYELSTVNDIRPLVVTTLLTYLELEGAIEATRPFYSTYSLRLIRDMEKLLSGYDARRKTFLRKIFSAAKEGRSWLNFDIATIAMETGEDRDRIVAALTYLEEAGDVILKKSGVRQGYRLIKEDIDLRELATRLDERFRLRESADLERLRQVVALAETKGCLTGFITRHFGEKLAEPCGHCDRCRGVKPAKIPRSNWPEVDQEQLAIIQSLCAEKHASLKTARQLARFLCGISSPAAQRARLTRHDAFGLLEGTPFAEVLRVVETLIV</sequence>
<comment type="catalytic activity">
    <reaction evidence="9">
        <text>Couples ATP hydrolysis with the unwinding of duplex DNA by translocating in the 3'-5' direction.</text>
        <dbReference type="EC" id="5.6.2.4"/>
    </reaction>
</comment>
<dbReference type="EC" id="5.6.2.4" evidence="10"/>
<keyword evidence="2" id="KW-0479">Metal-binding</keyword>
<dbReference type="NCBIfam" id="TIGR00614">
    <property type="entry name" value="recQ_fam"/>
    <property type="match status" value="1"/>
</dbReference>
<evidence type="ECO:0000313" key="16">
    <source>
        <dbReference type="EMBL" id="MFC7339577.1"/>
    </source>
</evidence>
<feature type="domain" description="Helicase ATP-binding" evidence="14">
    <location>
        <begin position="41"/>
        <end position="209"/>
    </location>
</feature>
<comment type="caution">
    <text evidence="16">The sequence shown here is derived from an EMBL/GenBank/DDBJ whole genome shotgun (WGS) entry which is preliminary data.</text>
</comment>
<evidence type="ECO:0000256" key="4">
    <source>
        <dbReference type="ARBA" id="ARBA00022801"/>
    </source>
</evidence>
<protein>
    <recommendedName>
        <fullName evidence="11">ATP-dependent DNA helicase RecQ</fullName>
        <ecNumber evidence="10">5.6.2.4</ecNumber>
    </recommendedName>
    <alternativeName>
        <fullName evidence="12">DNA 3'-5' helicase RecQ</fullName>
    </alternativeName>
</protein>
<keyword evidence="5 16" id="KW-0347">Helicase</keyword>
<dbReference type="PANTHER" id="PTHR13710">
    <property type="entry name" value="DNA HELICASE RECQ FAMILY MEMBER"/>
    <property type="match status" value="1"/>
</dbReference>
<dbReference type="InterPro" id="IPR036388">
    <property type="entry name" value="WH-like_DNA-bd_sf"/>
</dbReference>
<dbReference type="PROSITE" id="PS51192">
    <property type="entry name" value="HELICASE_ATP_BIND_1"/>
    <property type="match status" value="1"/>
</dbReference>
<dbReference type="EMBL" id="JBHTBS010000020">
    <property type="protein sequence ID" value="MFC7339577.1"/>
    <property type="molecule type" value="Genomic_DNA"/>
</dbReference>
<keyword evidence="7" id="KW-0238">DNA-binding</keyword>
<dbReference type="Pfam" id="PF16124">
    <property type="entry name" value="RecQ_Zn_bind"/>
    <property type="match status" value="1"/>
</dbReference>
<dbReference type="Pfam" id="PF00271">
    <property type="entry name" value="Helicase_C"/>
    <property type="match status" value="1"/>
</dbReference>
<evidence type="ECO:0000256" key="10">
    <source>
        <dbReference type="ARBA" id="ARBA00034808"/>
    </source>
</evidence>
<dbReference type="Gene3D" id="1.10.10.10">
    <property type="entry name" value="Winged helix-like DNA-binding domain superfamily/Winged helix DNA-binding domain"/>
    <property type="match status" value="1"/>
</dbReference>
<evidence type="ECO:0000256" key="1">
    <source>
        <dbReference type="ARBA" id="ARBA00005446"/>
    </source>
</evidence>
<evidence type="ECO:0000256" key="6">
    <source>
        <dbReference type="ARBA" id="ARBA00022840"/>
    </source>
</evidence>
<dbReference type="InterPro" id="IPR014001">
    <property type="entry name" value="Helicase_ATP-bd"/>
</dbReference>
<feature type="region of interest" description="Disordered" evidence="13">
    <location>
        <begin position="1"/>
        <end position="20"/>
    </location>
</feature>
<evidence type="ECO:0000256" key="3">
    <source>
        <dbReference type="ARBA" id="ARBA00022741"/>
    </source>
</evidence>
<keyword evidence="8" id="KW-0413">Isomerase</keyword>
<dbReference type="InterPro" id="IPR011545">
    <property type="entry name" value="DEAD/DEAH_box_helicase_dom"/>
</dbReference>
<feature type="domain" description="Helicase C-terminal" evidence="15">
    <location>
        <begin position="235"/>
        <end position="381"/>
    </location>
</feature>
<dbReference type="Pfam" id="PF00270">
    <property type="entry name" value="DEAD"/>
    <property type="match status" value="1"/>
</dbReference>
<evidence type="ECO:0000256" key="7">
    <source>
        <dbReference type="ARBA" id="ARBA00023125"/>
    </source>
</evidence>
<keyword evidence="6" id="KW-0067">ATP-binding</keyword>
<dbReference type="Gene3D" id="3.40.50.300">
    <property type="entry name" value="P-loop containing nucleotide triphosphate hydrolases"/>
    <property type="match status" value="2"/>
</dbReference>
<accession>A0ABW2LAT7</accession>